<keyword evidence="3" id="KW-1185">Reference proteome</keyword>
<accession>A0A482X4B5</accession>
<feature type="region of interest" description="Disordered" evidence="1">
    <location>
        <begin position="73"/>
        <end position="95"/>
    </location>
</feature>
<sequence>MEEQVKDIIAIKVKMGDKRLSDEELLNILLYDEIPSDVDSNIDSDDDNNEDFQLENSNTDNVPIFDITLPDTIIDDDEQQTSPATVQPLTDNIAA</sequence>
<gene>
    <name evidence="2" type="ORF">LSTR_LSTR008668</name>
</gene>
<feature type="compositionally biased region" description="Polar residues" evidence="1">
    <location>
        <begin position="80"/>
        <end position="95"/>
    </location>
</feature>
<dbReference type="InParanoid" id="A0A482X4B5"/>
<evidence type="ECO:0000313" key="2">
    <source>
        <dbReference type="EMBL" id="RZF40719.1"/>
    </source>
</evidence>
<evidence type="ECO:0000313" key="3">
    <source>
        <dbReference type="Proteomes" id="UP000291343"/>
    </source>
</evidence>
<dbReference type="EMBL" id="QKKF02017798">
    <property type="protein sequence ID" value="RZF40719.1"/>
    <property type="molecule type" value="Genomic_DNA"/>
</dbReference>
<reference evidence="2 3" key="1">
    <citation type="journal article" date="2017" name="Gigascience">
        <title>Genome sequence of the small brown planthopper, Laodelphax striatellus.</title>
        <authorList>
            <person name="Zhu J."/>
            <person name="Jiang F."/>
            <person name="Wang X."/>
            <person name="Yang P."/>
            <person name="Bao Y."/>
            <person name="Zhao W."/>
            <person name="Wang W."/>
            <person name="Lu H."/>
            <person name="Wang Q."/>
            <person name="Cui N."/>
            <person name="Li J."/>
            <person name="Chen X."/>
            <person name="Luo L."/>
            <person name="Yu J."/>
            <person name="Kang L."/>
            <person name="Cui F."/>
        </authorList>
    </citation>
    <scope>NUCLEOTIDE SEQUENCE [LARGE SCALE GENOMIC DNA]</scope>
    <source>
        <strain evidence="2">Lst14</strain>
    </source>
</reference>
<protein>
    <submittedName>
        <fullName evidence="2">Uncharacterized protein</fullName>
    </submittedName>
</protein>
<feature type="region of interest" description="Disordered" evidence="1">
    <location>
        <begin position="37"/>
        <end position="61"/>
    </location>
</feature>
<evidence type="ECO:0000256" key="1">
    <source>
        <dbReference type="SAM" id="MobiDB-lite"/>
    </source>
</evidence>
<dbReference type="Proteomes" id="UP000291343">
    <property type="component" value="Unassembled WGS sequence"/>
</dbReference>
<feature type="compositionally biased region" description="Acidic residues" evidence="1">
    <location>
        <begin position="37"/>
        <end position="53"/>
    </location>
</feature>
<proteinExistence type="predicted"/>
<organism evidence="2 3">
    <name type="scientific">Laodelphax striatellus</name>
    <name type="common">Small brown planthopper</name>
    <name type="synonym">Delphax striatella</name>
    <dbReference type="NCBI Taxonomy" id="195883"/>
    <lineage>
        <taxon>Eukaryota</taxon>
        <taxon>Metazoa</taxon>
        <taxon>Ecdysozoa</taxon>
        <taxon>Arthropoda</taxon>
        <taxon>Hexapoda</taxon>
        <taxon>Insecta</taxon>
        <taxon>Pterygota</taxon>
        <taxon>Neoptera</taxon>
        <taxon>Paraneoptera</taxon>
        <taxon>Hemiptera</taxon>
        <taxon>Auchenorrhyncha</taxon>
        <taxon>Fulgoroidea</taxon>
        <taxon>Delphacidae</taxon>
        <taxon>Criomorphinae</taxon>
        <taxon>Laodelphax</taxon>
    </lineage>
</organism>
<dbReference type="AlphaFoldDB" id="A0A482X4B5"/>
<name>A0A482X4B5_LAOST</name>
<comment type="caution">
    <text evidence="2">The sequence shown here is derived from an EMBL/GenBank/DDBJ whole genome shotgun (WGS) entry which is preliminary data.</text>
</comment>